<dbReference type="Gene3D" id="1.10.443.10">
    <property type="entry name" value="Intergrase catalytic core"/>
    <property type="match status" value="1"/>
</dbReference>
<dbReference type="GO" id="GO:0006310">
    <property type="term" value="P:DNA recombination"/>
    <property type="evidence" value="ECO:0007669"/>
    <property type="project" value="UniProtKB-KW"/>
</dbReference>
<dbReference type="GO" id="GO:0003677">
    <property type="term" value="F:DNA binding"/>
    <property type="evidence" value="ECO:0007669"/>
    <property type="project" value="InterPro"/>
</dbReference>
<protein>
    <submittedName>
        <fullName evidence="2">Site-specific integrase</fullName>
    </submittedName>
</protein>
<sequence length="671" mass="75505">MATFSAYMDDVVTREPALSIEALYGLLEIPDEAMITLPSGTNESSRFGDDLWRWPEYLMPHKTPSQRCINFKIPSDLRSIGGEGLLKTIKRLLVLSISAPLHGSIRLPGLQIRQRILCEFGGLMISEGRYSFASLTEGDWVSMLEKSGRGRVRHEQKLISHLNVLRDYGLKGLIEDYPGKMISEFDFDQFSVEMDSGDDFATQVDEEKDSITYLPLSDEYVAEMGRRCIFYLNEIGPNLVRIFSNHPDMDINKKAWMPRGRNGGTPTKGTLKIARTAAWKEYLNKFEWVGSDGAIIKIIPFKCDNLIFPPLSLAQLDRLVSRHVDSILHILLLLSGGRQSEVQLMERGVVLREGESGAELGVVTGRTPKPSGSGKGDIRNWPVPLQVAGWLRNQAHLADALAPPGNNGLWWSMSTTHLNVARIDPHYRCANFAVRHGLAHLNEGRAHPHRYRKSIARLALLSLTGAPAIVMKMFGHSDIMTTLNYLFADPLILDDMREMLGERRAEVALTVLEDLDRSAGAAANTVRSARDQFFDELEVPNNERSQRVRMLQFITAKMLEGNIDIKILYPGILCIRTLEQSGLCISAGGQINPSKCQSRCRYRLELSLRIDEINDIIEDLFDDLSSAEICGNDVVKPFLIGQIIDHVEIFDEIKDKYKNDPRYKKIEVSRP</sequence>
<gene>
    <name evidence="2" type="ORF">H3V42_05465</name>
</gene>
<dbReference type="GO" id="GO:0015074">
    <property type="term" value="P:DNA integration"/>
    <property type="evidence" value="ECO:0007669"/>
    <property type="project" value="InterPro"/>
</dbReference>
<organism evidence="2 3">
    <name type="scientific">Sphingobium yanoikuyae</name>
    <name type="common">Sphingomonas yanoikuyae</name>
    <dbReference type="NCBI Taxonomy" id="13690"/>
    <lineage>
        <taxon>Bacteria</taxon>
        <taxon>Pseudomonadati</taxon>
        <taxon>Pseudomonadota</taxon>
        <taxon>Alphaproteobacteria</taxon>
        <taxon>Sphingomonadales</taxon>
        <taxon>Sphingomonadaceae</taxon>
        <taxon>Sphingobium</taxon>
    </lineage>
</organism>
<evidence type="ECO:0000256" key="1">
    <source>
        <dbReference type="ARBA" id="ARBA00023172"/>
    </source>
</evidence>
<dbReference type="Proteomes" id="UP000515377">
    <property type="component" value="Chromosome"/>
</dbReference>
<dbReference type="SUPFAM" id="SSF56349">
    <property type="entry name" value="DNA breaking-rejoining enzymes"/>
    <property type="match status" value="1"/>
</dbReference>
<name>A0A9X7YE19_SPHYA</name>
<dbReference type="EMBL" id="CP060122">
    <property type="protein sequence ID" value="QNG47079.1"/>
    <property type="molecule type" value="Genomic_DNA"/>
</dbReference>
<evidence type="ECO:0000313" key="3">
    <source>
        <dbReference type="Proteomes" id="UP000515377"/>
    </source>
</evidence>
<proteinExistence type="predicted"/>
<dbReference type="InterPro" id="IPR011010">
    <property type="entry name" value="DNA_brk_join_enz"/>
</dbReference>
<evidence type="ECO:0000313" key="2">
    <source>
        <dbReference type="EMBL" id="QNG47079.1"/>
    </source>
</evidence>
<dbReference type="AlphaFoldDB" id="A0A9X7YE19"/>
<reference evidence="2 3" key="1">
    <citation type="submission" date="2020-07" db="EMBL/GenBank/DDBJ databases">
        <title>Whole genome sequence of Sphingobium yanoikuyae A3.</title>
        <authorList>
            <person name="Han S.-S."/>
        </authorList>
    </citation>
    <scope>NUCLEOTIDE SEQUENCE [LARGE SCALE GENOMIC DNA]</scope>
    <source>
        <strain evidence="2 3">A3</strain>
    </source>
</reference>
<keyword evidence="1" id="KW-0233">DNA recombination</keyword>
<dbReference type="InterPro" id="IPR013762">
    <property type="entry name" value="Integrase-like_cat_sf"/>
</dbReference>
<accession>A0A9X7YE19</accession>